<dbReference type="AlphaFoldDB" id="A0A1A3BCR3"/>
<evidence type="ECO:0000313" key="1">
    <source>
        <dbReference type="EMBL" id="OBI72715.1"/>
    </source>
</evidence>
<sequence length="176" mass="19635">MACAMAWEKVKLIYEMPRGGHVEVTDNTIVPIGEDAFTHRQLTYTHEGCEIVFEVHNRAPGAVSIRLWSDGKHLRTKDLAAIKLDQLRDEAYLAVGLIMPDPDGGYEVTHPVARRTLQRATSRRKITPEFLALVAEIHQKAPAGGRTRAITEAFDVTDSQAFRYIAAARKEGLIND</sequence>
<comment type="caution">
    <text evidence="1">The sequence shown here is derived from an EMBL/GenBank/DDBJ whole genome shotgun (WGS) entry which is preliminary data.</text>
</comment>
<dbReference type="EMBL" id="LZKQ01000331">
    <property type="protein sequence ID" value="OBI72715.1"/>
    <property type="molecule type" value="Genomic_DNA"/>
</dbReference>
<evidence type="ECO:0000313" key="2">
    <source>
        <dbReference type="Proteomes" id="UP000093795"/>
    </source>
</evidence>
<proteinExistence type="predicted"/>
<protein>
    <submittedName>
        <fullName evidence="1">Uncharacterized protein</fullName>
    </submittedName>
</protein>
<accession>A0A1A3BCR3</accession>
<organism evidence="1 2">
    <name type="scientific">Mycobacterium asiaticum</name>
    <dbReference type="NCBI Taxonomy" id="1790"/>
    <lineage>
        <taxon>Bacteria</taxon>
        <taxon>Bacillati</taxon>
        <taxon>Actinomycetota</taxon>
        <taxon>Actinomycetes</taxon>
        <taxon>Mycobacteriales</taxon>
        <taxon>Mycobacteriaceae</taxon>
        <taxon>Mycobacterium</taxon>
    </lineage>
</organism>
<gene>
    <name evidence="1" type="ORF">A9X01_07615</name>
</gene>
<dbReference type="Proteomes" id="UP000093795">
    <property type="component" value="Unassembled WGS sequence"/>
</dbReference>
<name>A0A1A3BCR3_MYCAS</name>
<dbReference type="OrthoDB" id="4727234at2"/>
<reference evidence="1 2" key="1">
    <citation type="submission" date="2016-06" db="EMBL/GenBank/DDBJ databases">
        <authorList>
            <person name="Kjaerup R.B."/>
            <person name="Dalgaard T.S."/>
            <person name="Juul-Madsen H.R."/>
        </authorList>
    </citation>
    <scope>NUCLEOTIDE SEQUENCE [LARGE SCALE GENOMIC DNA]</scope>
    <source>
        <strain evidence="1 2">1081914.2</strain>
    </source>
</reference>